<evidence type="ECO:0000313" key="13">
    <source>
        <dbReference type="EMBL" id="ONK65861.1"/>
    </source>
</evidence>
<evidence type="ECO:0000259" key="12">
    <source>
        <dbReference type="PROSITE" id="PS50873"/>
    </source>
</evidence>
<dbReference type="InterPro" id="IPR000823">
    <property type="entry name" value="Peroxidase_pln"/>
</dbReference>
<dbReference type="Gene3D" id="1.10.420.10">
    <property type="entry name" value="Peroxidase, domain 2"/>
    <property type="match status" value="1"/>
</dbReference>
<keyword evidence="14" id="KW-1185">Reference proteome</keyword>
<feature type="binding site" evidence="10">
    <location>
        <position position="192"/>
    </location>
    <ligand>
        <name>Ca(2+)</name>
        <dbReference type="ChEBI" id="CHEBI:29108"/>
        <label>2</label>
    </ligand>
</feature>
<dbReference type="GO" id="GO:0009505">
    <property type="term" value="C:plant-type cell wall"/>
    <property type="evidence" value="ECO:0007669"/>
    <property type="project" value="EnsemblPlants"/>
</dbReference>
<feature type="binding site" evidence="10">
    <location>
        <position position="30"/>
    </location>
    <ligand>
        <name>Ca(2+)</name>
        <dbReference type="ChEBI" id="CHEBI:29108"/>
        <label>1</label>
    </ligand>
</feature>
<comment type="similarity">
    <text evidence="11">Belongs to the peroxidase family.</text>
</comment>
<accession>A0A5P1EMS9</accession>
<dbReference type="GO" id="GO:0042744">
    <property type="term" value="P:hydrogen peroxide catabolic process"/>
    <property type="evidence" value="ECO:0007669"/>
    <property type="project" value="UniProtKB-KW"/>
</dbReference>
<dbReference type="InterPro" id="IPR002016">
    <property type="entry name" value="Haem_peroxidase"/>
</dbReference>
<evidence type="ECO:0000256" key="4">
    <source>
        <dbReference type="ARBA" id="ARBA00022723"/>
    </source>
</evidence>
<keyword evidence="4 10" id="KW-0479">Metal-binding</keyword>
<organism evidence="13 14">
    <name type="scientific">Asparagus officinalis</name>
    <name type="common">Garden asparagus</name>
    <dbReference type="NCBI Taxonomy" id="4686"/>
    <lineage>
        <taxon>Eukaryota</taxon>
        <taxon>Viridiplantae</taxon>
        <taxon>Streptophyta</taxon>
        <taxon>Embryophyta</taxon>
        <taxon>Tracheophyta</taxon>
        <taxon>Spermatophyta</taxon>
        <taxon>Magnoliopsida</taxon>
        <taxon>Liliopsida</taxon>
        <taxon>Asparagales</taxon>
        <taxon>Asparagaceae</taxon>
        <taxon>Asparagoideae</taxon>
        <taxon>Asparagus</taxon>
    </lineage>
</organism>
<evidence type="ECO:0000256" key="3">
    <source>
        <dbReference type="ARBA" id="ARBA00022617"/>
    </source>
</evidence>
<keyword evidence="5 10" id="KW-0106">Calcium</keyword>
<dbReference type="Gene3D" id="1.10.520.10">
    <property type="match status" value="1"/>
</dbReference>
<dbReference type="SUPFAM" id="SSF48113">
    <property type="entry name" value="Heme-dependent peroxidases"/>
    <property type="match status" value="1"/>
</dbReference>
<reference evidence="14" key="1">
    <citation type="journal article" date="2017" name="Nat. Commun.">
        <title>The asparagus genome sheds light on the origin and evolution of a young Y chromosome.</title>
        <authorList>
            <person name="Harkess A."/>
            <person name="Zhou J."/>
            <person name="Xu C."/>
            <person name="Bowers J.E."/>
            <person name="Van der Hulst R."/>
            <person name="Ayyampalayam S."/>
            <person name="Mercati F."/>
            <person name="Riccardi P."/>
            <person name="McKain M.R."/>
            <person name="Kakrana A."/>
            <person name="Tang H."/>
            <person name="Ray J."/>
            <person name="Groenendijk J."/>
            <person name="Arikit S."/>
            <person name="Mathioni S.M."/>
            <person name="Nakano M."/>
            <person name="Shan H."/>
            <person name="Telgmann-Rauber A."/>
            <person name="Kanno A."/>
            <person name="Yue Z."/>
            <person name="Chen H."/>
            <person name="Li W."/>
            <person name="Chen Y."/>
            <person name="Xu X."/>
            <person name="Zhang Y."/>
            <person name="Luo S."/>
            <person name="Chen H."/>
            <person name="Gao J."/>
            <person name="Mao Z."/>
            <person name="Pires J.C."/>
            <person name="Luo M."/>
            <person name="Kudrna D."/>
            <person name="Wing R.A."/>
            <person name="Meyers B.C."/>
            <person name="Yi K."/>
            <person name="Kong H."/>
            <person name="Lavrijsen P."/>
            <person name="Sunseri F."/>
            <person name="Falavigna A."/>
            <person name="Ye Y."/>
            <person name="Leebens-Mack J.H."/>
            <person name="Chen G."/>
        </authorList>
    </citation>
    <scope>NUCLEOTIDE SEQUENCE [LARGE SCALE GENOMIC DNA]</scope>
    <source>
        <strain evidence="14">cv. DH0086</strain>
    </source>
</reference>
<keyword evidence="8" id="KW-0376">Hydrogen peroxide</keyword>
<dbReference type="Proteomes" id="UP000243459">
    <property type="component" value="Chromosome 6"/>
</dbReference>
<dbReference type="PANTHER" id="PTHR31235">
    <property type="entry name" value="PEROXIDASE 25-RELATED"/>
    <property type="match status" value="1"/>
</dbReference>
<dbReference type="Gramene" id="ONK65861">
    <property type="protein sequence ID" value="ONK65861"/>
    <property type="gene ID" value="A4U43_C06F1720"/>
</dbReference>
<comment type="cofactor">
    <cofactor evidence="10">
        <name>Ca(2+)</name>
        <dbReference type="ChEBI" id="CHEBI:29108"/>
    </cofactor>
    <text evidence="10">Binds 2 calcium ions per subunit.</text>
</comment>
<dbReference type="GO" id="GO:0020037">
    <property type="term" value="F:heme binding"/>
    <property type="evidence" value="ECO:0007669"/>
    <property type="project" value="InterPro"/>
</dbReference>
<dbReference type="GO" id="GO:0006979">
    <property type="term" value="P:response to oxidative stress"/>
    <property type="evidence" value="ECO:0007669"/>
    <property type="project" value="InterPro"/>
</dbReference>
<name>A0A5P1EMS9_ASPOF</name>
<dbReference type="PROSITE" id="PS50873">
    <property type="entry name" value="PEROXIDASE_4"/>
    <property type="match status" value="1"/>
</dbReference>
<dbReference type="EMBL" id="CM007386">
    <property type="protein sequence ID" value="ONK65861.1"/>
    <property type="molecule type" value="Genomic_DNA"/>
</dbReference>
<dbReference type="GO" id="GO:0140825">
    <property type="term" value="F:lactoperoxidase activity"/>
    <property type="evidence" value="ECO:0007669"/>
    <property type="project" value="UniProtKB-EC"/>
</dbReference>
<evidence type="ECO:0000256" key="9">
    <source>
        <dbReference type="PIRSR" id="PIRSR600823-2"/>
    </source>
</evidence>
<evidence type="ECO:0000256" key="11">
    <source>
        <dbReference type="RuleBase" id="RU004241"/>
    </source>
</evidence>
<comment type="catalytic activity">
    <reaction evidence="1">
        <text>2 a phenolic donor + H2O2 = 2 a phenolic radical donor + 2 H2O</text>
        <dbReference type="Rhea" id="RHEA:56136"/>
        <dbReference type="ChEBI" id="CHEBI:15377"/>
        <dbReference type="ChEBI" id="CHEBI:16240"/>
        <dbReference type="ChEBI" id="CHEBI:139520"/>
        <dbReference type="ChEBI" id="CHEBI:139521"/>
        <dbReference type="EC" id="1.11.1.7"/>
    </reaction>
</comment>
<dbReference type="Pfam" id="PF00141">
    <property type="entry name" value="peroxidase"/>
    <property type="match status" value="1"/>
</dbReference>
<protein>
    <recommendedName>
        <fullName evidence="12">Plant heme peroxidase family profile domain-containing protein</fullName>
    </recommendedName>
</protein>
<feature type="binding site" description="axial binding residue" evidence="10">
    <location>
        <position position="139"/>
    </location>
    <ligand>
        <name>heme b</name>
        <dbReference type="ChEBI" id="CHEBI:60344"/>
    </ligand>
    <ligandPart>
        <name>Fe</name>
        <dbReference type="ChEBI" id="CHEBI:18248"/>
    </ligandPart>
</feature>
<feature type="binding site" evidence="9">
    <location>
        <position position="109"/>
    </location>
    <ligand>
        <name>substrate</name>
    </ligand>
</feature>
<evidence type="ECO:0000256" key="8">
    <source>
        <dbReference type="ARBA" id="ARBA00023324"/>
    </source>
</evidence>
<evidence type="ECO:0000256" key="10">
    <source>
        <dbReference type="PIRSR" id="PIRSR600823-3"/>
    </source>
</evidence>
<keyword evidence="6" id="KW-0560">Oxidoreductase</keyword>
<evidence type="ECO:0000256" key="2">
    <source>
        <dbReference type="ARBA" id="ARBA00022559"/>
    </source>
</evidence>
<gene>
    <name evidence="13" type="ORF">A4U43_C06F1720</name>
</gene>
<keyword evidence="2" id="KW-0575">Peroxidase</keyword>
<feature type="binding site" evidence="10">
    <location>
        <position position="197"/>
    </location>
    <ligand>
        <name>Ca(2+)</name>
        <dbReference type="ChEBI" id="CHEBI:29108"/>
        <label>2</label>
    </ligand>
</feature>
<keyword evidence="3" id="KW-0349">Heme</keyword>
<sequence>MNFYKNSCPQAEDIIRDQVSFSTRERSLSEKESDRSFGMRNYRYLDTIKEAVERECPQVVSYADILVLSARDGIVEVLLHCAWWTVHSSKNREKGWRRSRVDILEQDLPDHNESISVVLDKFAAIGIDTPAVVALLGAHCVGRTRCVKLVHRLYPDLDPNLNPYHIPGMLKKRPDPIPDSKVVQFVRNDRETPMKLDNNYYRNILGNKGLLLVDH</sequence>
<dbReference type="AlphaFoldDB" id="A0A5P1EMS9"/>
<dbReference type="PRINTS" id="PR00461">
    <property type="entry name" value="PLPEROXIDASE"/>
</dbReference>
<dbReference type="PRINTS" id="PR00458">
    <property type="entry name" value="PEROXIDASE"/>
</dbReference>
<evidence type="ECO:0000256" key="5">
    <source>
        <dbReference type="ARBA" id="ARBA00022837"/>
    </source>
</evidence>
<evidence type="ECO:0000256" key="7">
    <source>
        <dbReference type="ARBA" id="ARBA00023004"/>
    </source>
</evidence>
<feature type="binding site" evidence="10">
    <location>
        <position position="189"/>
    </location>
    <ligand>
        <name>Ca(2+)</name>
        <dbReference type="ChEBI" id="CHEBI:29108"/>
        <label>2</label>
    </ligand>
</feature>
<evidence type="ECO:0000256" key="1">
    <source>
        <dbReference type="ARBA" id="ARBA00000189"/>
    </source>
</evidence>
<dbReference type="InterPro" id="IPR010255">
    <property type="entry name" value="Haem_peroxidase_sf"/>
</dbReference>
<dbReference type="OMA" id="RECPQVV"/>
<keyword evidence="7 10" id="KW-0408">Iron</keyword>
<proteinExistence type="inferred from homology"/>
<comment type="cofactor">
    <cofactor evidence="10">
        <name>heme b</name>
        <dbReference type="ChEBI" id="CHEBI:60344"/>
    </cofactor>
    <text evidence="10">Binds 1 heme b (iron(II)-protoporphyrin IX) group per subunit.</text>
</comment>
<feature type="domain" description="Plant heme peroxidase family profile" evidence="12">
    <location>
        <begin position="1"/>
        <end position="215"/>
    </location>
</feature>
<evidence type="ECO:0000313" key="14">
    <source>
        <dbReference type="Proteomes" id="UP000243459"/>
    </source>
</evidence>
<evidence type="ECO:0000256" key="6">
    <source>
        <dbReference type="ARBA" id="ARBA00023002"/>
    </source>
</evidence>
<dbReference type="GO" id="GO:0046872">
    <property type="term" value="F:metal ion binding"/>
    <property type="evidence" value="ECO:0007669"/>
    <property type="project" value="UniProtKB-KW"/>
</dbReference>